<feature type="domain" description="Aconitase/3-isopropylmalate dehydratase large subunit alpha/beta/alpha" evidence="12">
    <location>
        <begin position="81"/>
        <end position="535"/>
    </location>
</feature>
<dbReference type="Pfam" id="PF00330">
    <property type="entry name" value="Aconitase"/>
    <property type="match status" value="1"/>
</dbReference>
<keyword evidence="4 10" id="KW-0004">4Fe-4S</keyword>
<comment type="similarity">
    <text evidence="2 10">Belongs to the aconitase/IPM isomerase family.</text>
</comment>
<dbReference type="GO" id="GO:0005737">
    <property type="term" value="C:cytoplasm"/>
    <property type="evidence" value="ECO:0007669"/>
    <property type="project" value="UniProtKB-SubCell"/>
</dbReference>
<evidence type="ECO:0000256" key="4">
    <source>
        <dbReference type="ARBA" id="ARBA00022485"/>
    </source>
</evidence>
<evidence type="ECO:0000256" key="11">
    <source>
        <dbReference type="SAM" id="Phobius"/>
    </source>
</evidence>
<reference evidence="14" key="2">
    <citation type="submission" date="2025-09" db="UniProtKB">
        <authorList>
            <consortium name="Ensembl"/>
        </authorList>
    </citation>
    <scope>IDENTIFICATION</scope>
</reference>
<evidence type="ECO:0000256" key="1">
    <source>
        <dbReference type="ARBA" id="ARBA00001966"/>
    </source>
</evidence>
<keyword evidence="15" id="KW-1185">Reference proteome</keyword>
<dbReference type="InterPro" id="IPR044137">
    <property type="entry name" value="AcnA_IRP_Swivel"/>
</dbReference>
<dbReference type="SUPFAM" id="SSF53732">
    <property type="entry name" value="Aconitase iron-sulfur domain"/>
    <property type="match status" value="1"/>
</dbReference>
<protein>
    <recommendedName>
        <fullName evidence="3">aconitate hydratase</fullName>
        <ecNumber evidence="3">4.2.1.3</ecNumber>
    </recommendedName>
</protein>
<dbReference type="Gene3D" id="3.30.499.10">
    <property type="entry name" value="Aconitase, domain 3"/>
    <property type="match status" value="2"/>
</dbReference>
<dbReference type="SUPFAM" id="SSF52016">
    <property type="entry name" value="LeuD/IlvD-like"/>
    <property type="match status" value="1"/>
</dbReference>
<dbReference type="PROSITE" id="PS00450">
    <property type="entry name" value="ACONITASE_1"/>
    <property type="match status" value="1"/>
</dbReference>
<dbReference type="InterPro" id="IPR000573">
    <property type="entry name" value="AconitaseA/IPMdHydase_ssu_swvl"/>
</dbReference>
<dbReference type="InterPro" id="IPR036008">
    <property type="entry name" value="Aconitase_4Fe-4S_dom"/>
</dbReference>
<keyword evidence="5" id="KW-0479">Metal-binding</keyword>
<comment type="subcellular location">
    <subcellularLocation>
        <location evidence="10">Cytoplasm</location>
    </subcellularLocation>
</comment>
<accession>A0A8C9FJP7</accession>
<evidence type="ECO:0000256" key="6">
    <source>
        <dbReference type="ARBA" id="ARBA00023004"/>
    </source>
</evidence>
<evidence type="ECO:0000259" key="13">
    <source>
        <dbReference type="Pfam" id="PF00694"/>
    </source>
</evidence>
<dbReference type="CDD" id="cd01580">
    <property type="entry name" value="AcnA_IRP_Swivel"/>
    <property type="match status" value="1"/>
</dbReference>
<dbReference type="GO" id="GO:0046872">
    <property type="term" value="F:metal ion binding"/>
    <property type="evidence" value="ECO:0007669"/>
    <property type="project" value="UniProtKB-KW"/>
</dbReference>
<keyword evidence="11" id="KW-0472">Membrane</keyword>
<dbReference type="PANTHER" id="PTHR11670">
    <property type="entry name" value="ACONITASE/IRON-RESPONSIVE ELEMENT FAMILY MEMBER"/>
    <property type="match status" value="1"/>
</dbReference>
<keyword evidence="7 10" id="KW-0411">Iron-sulfur</keyword>
<dbReference type="InterPro" id="IPR018136">
    <property type="entry name" value="Aconitase_4Fe-4S_BS"/>
</dbReference>
<proteinExistence type="inferred from homology"/>
<feature type="domain" description="Aconitase A/isopropylmalate dehydratase small subunit swivel" evidence="13">
    <location>
        <begin position="664"/>
        <end position="789"/>
    </location>
</feature>
<keyword evidence="10" id="KW-0963">Cytoplasm</keyword>
<dbReference type="InterPro" id="IPR006249">
    <property type="entry name" value="Aconitase/IRP2"/>
</dbReference>
<evidence type="ECO:0000256" key="8">
    <source>
        <dbReference type="ARBA" id="ARBA00023239"/>
    </source>
</evidence>
<dbReference type="FunFam" id="3.20.19.10:FF:000001">
    <property type="entry name" value="Aconitate hydratase"/>
    <property type="match status" value="1"/>
</dbReference>
<feature type="transmembrane region" description="Helical" evidence="11">
    <location>
        <begin position="32"/>
        <end position="52"/>
    </location>
</feature>
<evidence type="ECO:0000256" key="5">
    <source>
        <dbReference type="ARBA" id="ARBA00022723"/>
    </source>
</evidence>
<dbReference type="FunFam" id="3.30.499.10:FF:000005">
    <property type="entry name" value="cytoplasmic aconitate hydratase"/>
    <property type="match status" value="1"/>
</dbReference>
<dbReference type="CDD" id="cd01586">
    <property type="entry name" value="AcnA_IRP"/>
    <property type="match status" value="1"/>
</dbReference>
<keyword evidence="11" id="KW-1133">Transmembrane helix</keyword>
<sequence length="852" mass="93572">MSNPFVQIVEPLDAKQPLKKFFNLSKLEDARYGIMLISLMNCDEFCLLPVWLQVSVLSLRTSAEFVLPFFLLSHCLIIFYYSGVPAVVDFAAMRDAVKKLGGDPENINPICPADLVIDHSIQQNTLLFQWGSQAFKNMRIIPPGSGIIHQVNLEYLARVVMDQDGYYYPDSVVGTDSHTTMVDGLGVLGWGVGGIEAEAVMLGQPISMVLPEVVGYKLLGNPQPLVTSTDIVLTITKHLRQVGVVGKFVEFFGPGVAQLSIADRATIANMCPEYGATAAYFPVDDISIGYLVQTGRDKEKILCTKKYLEAVGMLRDFKNSSQDPDFTQVVELDLHTVVPCCSGPKRPQDKVAVSDMKKDFETCLGAKQGFKGFQIAPDRHNSVIKFNFEGCDFELAHGSVVIAAITSCTNTSNPSVMLGAGLLAKKAVEAGLTVKPYIKTSLSPGSGVVTYYLRESGVMSYLSQLGFDVVGYGCMTCIGNSGPLPDSVVEAIVQGDLVAVGVLSGNRNFEGRVHPNTRANYLASPPLVIAYAIAGTVRIDFEEEPLGINASGKKIFLKDIWPTRNEIQAVERQFVIPGMFKEVYQKIETVNESWNALDAPSDKLYTWNPKSTYIKSPPFFDGLTLALQTPKTIEDAYVLLNFGDSVTTDHISPAGNIARNSPAARYLTSRGLTPREFNSYGSRRGNDAVMARGTFANIRLVNKFIDKQGPQTVHFPSGETLDVFDAAERYKQAGHPLIVLAGKEYGAGSSRDWAAKGPFLLGVKAVLAESYERIHRSNLVGMGVIPLQYLPGEDARTLGLTGRERYTIIIPENLKPQMNIQIKWRNSFRVISRYLYFQCTLLLLCWGGEQCN</sequence>
<evidence type="ECO:0000256" key="9">
    <source>
        <dbReference type="ARBA" id="ARBA00023501"/>
    </source>
</evidence>
<comment type="catalytic activity">
    <reaction evidence="9">
        <text>citrate = D-threo-isocitrate</text>
        <dbReference type="Rhea" id="RHEA:10336"/>
        <dbReference type="ChEBI" id="CHEBI:15562"/>
        <dbReference type="ChEBI" id="CHEBI:16947"/>
        <dbReference type="EC" id="4.2.1.3"/>
    </reaction>
</comment>
<reference evidence="14" key="1">
    <citation type="submission" date="2025-08" db="UniProtKB">
        <authorList>
            <consortium name="Ensembl"/>
        </authorList>
    </citation>
    <scope>IDENTIFICATION</scope>
</reference>
<organism evidence="14 15">
    <name type="scientific">Pavo cristatus</name>
    <name type="common">Indian peafowl</name>
    <name type="synonym">Blue peafowl</name>
    <dbReference type="NCBI Taxonomy" id="9049"/>
    <lineage>
        <taxon>Eukaryota</taxon>
        <taxon>Metazoa</taxon>
        <taxon>Chordata</taxon>
        <taxon>Craniata</taxon>
        <taxon>Vertebrata</taxon>
        <taxon>Euteleostomi</taxon>
        <taxon>Archelosauria</taxon>
        <taxon>Archosauria</taxon>
        <taxon>Dinosauria</taxon>
        <taxon>Saurischia</taxon>
        <taxon>Theropoda</taxon>
        <taxon>Coelurosauria</taxon>
        <taxon>Aves</taxon>
        <taxon>Neognathae</taxon>
        <taxon>Galloanserae</taxon>
        <taxon>Galliformes</taxon>
        <taxon>Phasianidae</taxon>
        <taxon>Phasianinae</taxon>
        <taxon>Pavo</taxon>
    </lineage>
</organism>
<dbReference type="PRINTS" id="PR00415">
    <property type="entry name" value="ACONITASE"/>
</dbReference>
<dbReference type="EC" id="4.2.1.3" evidence="3"/>
<dbReference type="NCBIfam" id="NF009520">
    <property type="entry name" value="PRK12881.1"/>
    <property type="match status" value="1"/>
</dbReference>
<evidence type="ECO:0000313" key="15">
    <source>
        <dbReference type="Proteomes" id="UP000694428"/>
    </source>
</evidence>
<feature type="transmembrane region" description="Helical" evidence="11">
    <location>
        <begin position="64"/>
        <end position="83"/>
    </location>
</feature>
<dbReference type="GO" id="GO:0030350">
    <property type="term" value="F:iron-responsive element binding"/>
    <property type="evidence" value="ECO:0007669"/>
    <property type="project" value="UniProtKB-ARBA"/>
</dbReference>
<dbReference type="Pfam" id="PF00694">
    <property type="entry name" value="Aconitase_C"/>
    <property type="match status" value="1"/>
</dbReference>
<evidence type="ECO:0000259" key="12">
    <source>
        <dbReference type="Pfam" id="PF00330"/>
    </source>
</evidence>
<dbReference type="Gene3D" id="3.20.19.10">
    <property type="entry name" value="Aconitase, domain 4"/>
    <property type="match status" value="1"/>
</dbReference>
<keyword evidence="11" id="KW-0812">Transmembrane</keyword>
<dbReference type="InterPro" id="IPR015931">
    <property type="entry name" value="Acnase/IPM_dHydase_lsu_aba_1/3"/>
</dbReference>
<dbReference type="GO" id="GO:0051539">
    <property type="term" value="F:4 iron, 4 sulfur cluster binding"/>
    <property type="evidence" value="ECO:0007669"/>
    <property type="project" value="UniProtKB-KW"/>
</dbReference>
<dbReference type="Ensembl" id="ENSPSTT00000017903.1">
    <property type="protein sequence ID" value="ENSPSTP00000017083.1"/>
    <property type="gene ID" value="ENSPSTG00000011182.1"/>
</dbReference>
<keyword evidence="6 10" id="KW-0408">Iron</keyword>
<evidence type="ECO:0000313" key="14">
    <source>
        <dbReference type="Ensembl" id="ENSPSTP00000017083.1"/>
    </source>
</evidence>
<dbReference type="NCBIfam" id="TIGR01341">
    <property type="entry name" value="aconitase_1"/>
    <property type="match status" value="1"/>
</dbReference>
<dbReference type="PROSITE" id="PS01244">
    <property type="entry name" value="ACONITASE_2"/>
    <property type="match status" value="1"/>
</dbReference>
<dbReference type="InterPro" id="IPR001030">
    <property type="entry name" value="Acoase/IPM_deHydtase_lsu_aba"/>
</dbReference>
<evidence type="ECO:0000256" key="3">
    <source>
        <dbReference type="ARBA" id="ARBA00012926"/>
    </source>
</evidence>
<dbReference type="AlphaFoldDB" id="A0A8C9FJP7"/>
<evidence type="ECO:0000256" key="10">
    <source>
        <dbReference type="RuleBase" id="RU361275"/>
    </source>
</evidence>
<dbReference type="GO" id="GO:0003994">
    <property type="term" value="F:aconitate hydratase activity"/>
    <property type="evidence" value="ECO:0007669"/>
    <property type="project" value="UniProtKB-EC"/>
</dbReference>
<name>A0A8C9FJP7_PAVCR</name>
<evidence type="ECO:0000256" key="2">
    <source>
        <dbReference type="ARBA" id="ARBA00007185"/>
    </source>
</evidence>
<evidence type="ECO:0000256" key="7">
    <source>
        <dbReference type="ARBA" id="ARBA00023014"/>
    </source>
</evidence>
<dbReference type="Gene3D" id="6.10.190.10">
    <property type="match status" value="1"/>
</dbReference>
<dbReference type="Proteomes" id="UP000694428">
    <property type="component" value="Unplaced"/>
</dbReference>
<dbReference type="NCBIfam" id="NF006757">
    <property type="entry name" value="PRK09277.1"/>
    <property type="match status" value="1"/>
</dbReference>
<comment type="cofactor">
    <cofactor evidence="1">
        <name>[4Fe-4S] cluster</name>
        <dbReference type="ChEBI" id="CHEBI:49883"/>
    </cofactor>
</comment>
<keyword evidence="8" id="KW-0456">Lyase</keyword>
<dbReference type="InterPro" id="IPR015928">
    <property type="entry name" value="Aconitase/3IPM_dehydase_swvl"/>
</dbReference>